<proteinExistence type="predicted"/>
<accession>A0A392TX94</accession>
<feature type="non-terminal residue" evidence="1">
    <location>
        <position position="1"/>
    </location>
</feature>
<protein>
    <submittedName>
        <fullName evidence="1">Uncharacterized protein</fullName>
    </submittedName>
</protein>
<dbReference type="EMBL" id="LXQA010661938">
    <property type="protein sequence ID" value="MCI64726.1"/>
    <property type="molecule type" value="Genomic_DNA"/>
</dbReference>
<organism evidence="1 2">
    <name type="scientific">Trifolium medium</name>
    <dbReference type="NCBI Taxonomy" id="97028"/>
    <lineage>
        <taxon>Eukaryota</taxon>
        <taxon>Viridiplantae</taxon>
        <taxon>Streptophyta</taxon>
        <taxon>Embryophyta</taxon>
        <taxon>Tracheophyta</taxon>
        <taxon>Spermatophyta</taxon>
        <taxon>Magnoliopsida</taxon>
        <taxon>eudicotyledons</taxon>
        <taxon>Gunneridae</taxon>
        <taxon>Pentapetalae</taxon>
        <taxon>rosids</taxon>
        <taxon>fabids</taxon>
        <taxon>Fabales</taxon>
        <taxon>Fabaceae</taxon>
        <taxon>Papilionoideae</taxon>
        <taxon>50 kb inversion clade</taxon>
        <taxon>NPAAA clade</taxon>
        <taxon>Hologalegina</taxon>
        <taxon>IRL clade</taxon>
        <taxon>Trifolieae</taxon>
        <taxon>Trifolium</taxon>
    </lineage>
</organism>
<reference evidence="1 2" key="1">
    <citation type="journal article" date="2018" name="Front. Plant Sci.">
        <title>Red Clover (Trifolium pratense) and Zigzag Clover (T. medium) - A Picture of Genomic Similarities and Differences.</title>
        <authorList>
            <person name="Dluhosova J."/>
            <person name="Istvanek J."/>
            <person name="Nedelnik J."/>
            <person name="Repkova J."/>
        </authorList>
    </citation>
    <scope>NUCLEOTIDE SEQUENCE [LARGE SCALE GENOMIC DNA]</scope>
    <source>
        <strain evidence="2">cv. 10/8</strain>
        <tissue evidence="1">Leaf</tissue>
    </source>
</reference>
<keyword evidence="2" id="KW-1185">Reference proteome</keyword>
<dbReference type="AlphaFoldDB" id="A0A392TX94"/>
<evidence type="ECO:0000313" key="2">
    <source>
        <dbReference type="Proteomes" id="UP000265520"/>
    </source>
</evidence>
<comment type="caution">
    <text evidence="1">The sequence shown here is derived from an EMBL/GenBank/DDBJ whole genome shotgun (WGS) entry which is preliminary data.</text>
</comment>
<sequence length="25" mass="2894">QLVKLVELRVKEPEVQDSSPDKENN</sequence>
<name>A0A392TX94_9FABA</name>
<evidence type="ECO:0000313" key="1">
    <source>
        <dbReference type="EMBL" id="MCI64726.1"/>
    </source>
</evidence>
<dbReference type="Proteomes" id="UP000265520">
    <property type="component" value="Unassembled WGS sequence"/>
</dbReference>